<gene>
    <name evidence="3" type="ORF">PYV00_04165</name>
</gene>
<accession>A0ABT5WLJ1</accession>
<protein>
    <submittedName>
        <fullName evidence="3">DUF4230 domain-containing protein</fullName>
    </submittedName>
</protein>
<feature type="compositionally biased region" description="Pro residues" evidence="1">
    <location>
        <begin position="230"/>
        <end position="246"/>
    </location>
</feature>
<evidence type="ECO:0000256" key="2">
    <source>
        <dbReference type="SAM" id="Phobius"/>
    </source>
</evidence>
<dbReference type="InterPro" id="IPR025324">
    <property type="entry name" value="DUF4230"/>
</dbReference>
<feature type="compositionally biased region" description="Pro residues" evidence="1">
    <location>
        <begin position="11"/>
        <end position="23"/>
    </location>
</feature>
<feature type="transmembrane region" description="Helical" evidence="2">
    <location>
        <begin position="33"/>
        <end position="51"/>
    </location>
</feature>
<proteinExistence type="predicted"/>
<keyword evidence="2" id="KW-0812">Transmembrane</keyword>
<evidence type="ECO:0000313" key="4">
    <source>
        <dbReference type="Proteomes" id="UP001216253"/>
    </source>
</evidence>
<organism evidence="3 4">
    <name type="scientific">Novosphingobium album</name>
    <name type="common">ex Liu et al. 2023</name>
    <dbReference type="NCBI Taxonomy" id="3031130"/>
    <lineage>
        <taxon>Bacteria</taxon>
        <taxon>Pseudomonadati</taxon>
        <taxon>Pseudomonadota</taxon>
        <taxon>Alphaproteobacteria</taxon>
        <taxon>Sphingomonadales</taxon>
        <taxon>Sphingomonadaceae</taxon>
        <taxon>Novosphingobium</taxon>
    </lineage>
</organism>
<keyword evidence="2" id="KW-0472">Membrane</keyword>
<dbReference type="Proteomes" id="UP001216253">
    <property type="component" value="Unassembled WGS sequence"/>
</dbReference>
<feature type="region of interest" description="Disordered" evidence="1">
    <location>
        <begin position="1"/>
        <end position="26"/>
    </location>
</feature>
<dbReference type="RefSeq" id="WP_275226992.1">
    <property type="nucleotide sequence ID" value="NZ_JARESE010000010.1"/>
</dbReference>
<evidence type="ECO:0000256" key="1">
    <source>
        <dbReference type="SAM" id="MobiDB-lite"/>
    </source>
</evidence>
<reference evidence="3 4" key="1">
    <citation type="submission" date="2023-03" db="EMBL/GenBank/DDBJ databases">
        <title>NovoSphingobium album sp. nov. isolated from polycyclic aromatic hydrocarbons- and heavy-metal polluted soil.</title>
        <authorList>
            <person name="Liu Z."/>
            <person name="Wang K."/>
        </authorList>
    </citation>
    <scope>NUCLEOTIDE SEQUENCE [LARGE SCALE GENOMIC DNA]</scope>
    <source>
        <strain evidence="3 4">H3SJ31-1</strain>
    </source>
</reference>
<keyword evidence="2" id="KW-1133">Transmembrane helix</keyword>
<feature type="region of interest" description="Disordered" evidence="1">
    <location>
        <begin position="224"/>
        <end position="246"/>
    </location>
</feature>
<keyword evidence="4" id="KW-1185">Reference proteome</keyword>
<dbReference type="EMBL" id="JARESE010000010">
    <property type="protein sequence ID" value="MDE8650913.1"/>
    <property type="molecule type" value="Genomic_DNA"/>
</dbReference>
<sequence length="246" mass="26599">MDHDRLTEETPPAPTPAPVPAPEHPGALARTQGVPWLLFVAMLAIAGWLAWRAFWPGVPGDPLGTSLVAFEKQNRLTVFSAQLAPVVSAEDSRLMGLVQSRQVAVIPARVDYTLDLSRMDRNHLTWDQNTRTLDVLLPPLTVGKPNLDEARAQYLREGIWITREAQDSLSRANTRTAEREALQQASNPVLIGLARAAAKDAIRQNLAIPLEVAGFGDVTVNARFEGEAPSPAPAPRPPATAAPAQP</sequence>
<comment type="caution">
    <text evidence="3">The sequence shown here is derived from an EMBL/GenBank/DDBJ whole genome shotgun (WGS) entry which is preliminary data.</text>
</comment>
<evidence type="ECO:0000313" key="3">
    <source>
        <dbReference type="EMBL" id="MDE8650913.1"/>
    </source>
</evidence>
<name>A0ABT5WLJ1_9SPHN</name>
<dbReference type="Pfam" id="PF14014">
    <property type="entry name" value="DUF4230"/>
    <property type="match status" value="1"/>
</dbReference>